<dbReference type="SUPFAM" id="SSF47050">
    <property type="entry name" value="VHP, Villin headpiece domain"/>
    <property type="match status" value="1"/>
</dbReference>
<dbReference type="GO" id="GO:0015629">
    <property type="term" value="C:actin cytoskeleton"/>
    <property type="evidence" value="ECO:0007669"/>
    <property type="project" value="TreeGrafter"/>
</dbReference>
<dbReference type="AlphaFoldDB" id="A0A087UUH0"/>
<dbReference type="PROSITE" id="PS51089">
    <property type="entry name" value="HP"/>
    <property type="match status" value="1"/>
</dbReference>
<dbReference type="Proteomes" id="UP000054359">
    <property type="component" value="Unassembled WGS sequence"/>
</dbReference>
<feature type="non-terminal residue" evidence="2">
    <location>
        <position position="73"/>
    </location>
</feature>
<evidence type="ECO:0000259" key="1">
    <source>
        <dbReference type="PROSITE" id="PS51089"/>
    </source>
</evidence>
<dbReference type="InterPro" id="IPR003128">
    <property type="entry name" value="Villin_headpiece"/>
</dbReference>
<keyword evidence="3" id="KW-1185">Reference proteome</keyword>
<dbReference type="PANTHER" id="PTHR24213">
    <property type="entry name" value="ACTIN-BINDING LIM PROTEIN"/>
    <property type="match status" value="1"/>
</dbReference>
<dbReference type="SMART" id="SM00153">
    <property type="entry name" value="VHP"/>
    <property type="match status" value="1"/>
</dbReference>
<reference evidence="2 3" key="1">
    <citation type="submission" date="2013-11" db="EMBL/GenBank/DDBJ databases">
        <title>Genome sequencing of Stegodyphus mimosarum.</title>
        <authorList>
            <person name="Bechsgaard J."/>
        </authorList>
    </citation>
    <scope>NUCLEOTIDE SEQUENCE [LARGE SCALE GENOMIC DNA]</scope>
</reference>
<dbReference type="OMA" id="NQITLME"/>
<evidence type="ECO:0000313" key="2">
    <source>
        <dbReference type="EMBL" id="KFM81009.1"/>
    </source>
</evidence>
<dbReference type="InterPro" id="IPR036886">
    <property type="entry name" value="Villin_headpiece_dom_sf"/>
</dbReference>
<dbReference type="GO" id="GO:0007010">
    <property type="term" value="P:cytoskeleton organization"/>
    <property type="evidence" value="ECO:0007669"/>
    <property type="project" value="InterPro"/>
</dbReference>
<accession>A0A087UUH0</accession>
<protein>
    <submittedName>
        <fullName evidence="2">Supervillin</fullName>
    </submittedName>
</protein>
<dbReference type="InterPro" id="IPR051618">
    <property type="entry name" value="Actin-binding_LIM"/>
</dbReference>
<dbReference type="PANTHER" id="PTHR24213:SF9">
    <property type="entry name" value="UNCOORDINATED 115A, ISOFORM B-RELATED"/>
    <property type="match status" value="1"/>
</dbReference>
<sequence>MLFVQEVLSKLSRDRYSLKELQQKPRPAGVDPLRLESYLTDEEFEEVLGMKKDEFYNMPSWKQSELKKSSGLF</sequence>
<dbReference type="OrthoDB" id="6414989at2759"/>
<evidence type="ECO:0000313" key="3">
    <source>
        <dbReference type="Proteomes" id="UP000054359"/>
    </source>
</evidence>
<organism evidence="2 3">
    <name type="scientific">Stegodyphus mimosarum</name>
    <name type="common">African social velvet spider</name>
    <dbReference type="NCBI Taxonomy" id="407821"/>
    <lineage>
        <taxon>Eukaryota</taxon>
        <taxon>Metazoa</taxon>
        <taxon>Ecdysozoa</taxon>
        <taxon>Arthropoda</taxon>
        <taxon>Chelicerata</taxon>
        <taxon>Arachnida</taxon>
        <taxon>Araneae</taxon>
        <taxon>Araneomorphae</taxon>
        <taxon>Entelegynae</taxon>
        <taxon>Eresoidea</taxon>
        <taxon>Eresidae</taxon>
        <taxon>Stegodyphus</taxon>
    </lineage>
</organism>
<name>A0A087UUH0_STEMI</name>
<proteinExistence type="predicted"/>
<dbReference type="Gene3D" id="1.10.950.10">
    <property type="entry name" value="Villin headpiece domain"/>
    <property type="match status" value="1"/>
</dbReference>
<dbReference type="Pfam" id="PF02209">
    <property type="entry name" value="VHP"/>
    <property type="match status" value="1"/>
</dbReference>
<dbReference type="GO" id="GO:0030032">
    <property type="term" value="P:lamellipodium assembly"/>
    <property type="evidence" value="ECO:0007669"/>
    <property type="project" value="TreeGrafter"/>
</dbReference>
<dbReference type="EMBL" id="KK121684">
    <property type="protein sequence ID" value="KFM81009.1"/>
    <property type="molecule type" value="Genomic_DNA"/>
</dbReference>
<dbReference type="GO" id="GO:0051015">
    <property type="term" value="F:actin filament binding"/>
    <property type="evidence" value="ECO:0007669"/>
    <property type="project" value="TreeGrafter"/>
</dbReference>
<gene>
    <name evidence="2" type="ORF">X975_25922</name>
</gene>
<feature type="domain" description="HP" evidence="1">
    <location>
        <begin position="10"/>
        <end position="73"/>
    </location>
</feature>